<proteinExistence type="predicted"/>
<keyword evidence="1" id="KW-1185">Reference proteome</keyword>
<sequence>MVVEEVPKRDQIIGYIESILVEDDNTYKMIKSMENIMEEEEYQTCMMDLPDSFFKGMLVELHLEQCYVKRMTQNIGKEEPNEQKEKLPPKWELIFQKEESKSHTEDEIINQNHEVLLDRSFWALIKMASSQVMDDTGGLCVYSLVRLQH</sequence>
<evidence type="ECO:0000313" key="2">
    <source>
        <dbReference type="WBParaSite" id="nRc.2.0.1.t45124-RA"/>
    </source>
</evidence>
<accession>A0A915L1U5</accession>
<name>A0A915L1U5_ROMCU</name>
<dbReference type="Proteomes" id="UP000887565">
    <property type="component" value="Unplaced"/>
</dbReference>
<reference evidence="2" key="1">
    <citation type="submission" date="2022-11" db="UniProtKB">
        <authorList>
            <consortium name="WormBaseParasite"/>
        </authorList>
    </citation>
    <scope>IDENTIFICATION</scope>
</reference>
<dbReference type="AlphaFoldDB" id="A0A915L1U5"/>
<organism evidence="1 2">
    <name type="scientific">Romanomermis culicivorax</name>
    <name type="common">Nematode worm</name>
    <dbReference type="NCBI Taxonomy" id="13658"/>
    <lineage>
        <taxon>Eukaryota</taxon>
        <taxon>Metazoa</taxon>
        <taxon>Ecdysozoa</taxon>
        <taxon>Nematoda</taxon>
        <taxon>Enoplea</taxon>
        <taxon>Dorylaimia</taxon>
        <taxon>Mermithida</taxon>
        <taxon>Mermithoidea</taxon>
        <taxon>Mermithidae</taxon>
        <taxon>Romanomermis</taxon>
    </lineage>
</organism>
<protein>
    <submittedName>
        <fullName evidence="2">Uncharacterized protein</fullName>
    </submittedName>
</protein>
<dbReference type="WBParaSite" id="nRc.2.0.1.t45124-RA">
    <property type="protein sequence ID" value="nRc.2.0.1.t45124-RA"/>
    <property type="gene ID" value="nRc.2.0.1.g45124"/>
</dbReference>
<evidence type="ECO:0000313" key="1">
    <source>
        <dbReference type="Proteomes" id="UP000887565"/>
    </source>
</evidence>